<dbReference type="AlphaFoldDB" id="A0A8T0K981"/>
<feature type="region of interest" description="Disordered" evidence="1">
    <location>
        <begin position="367"/>
        <end position="386"/>
    </location>
</feature>
<dbReference type="PANTHER" id="PTHR47805">
    <property type="entry name" value="SAGA-ASSOCIATED FACTOR 73"/>
    <property type="match status" value="1"/>
</dbReference>
<gene>
    <name evidence="2" type="ORF">HKW66_Vig0068150</name>
</gene>
<proteinExistence type="predicted"/>
<dbReference type="Proteomes" id="UP000743370">
    <property type="component" value="Unassembled WGS sequence"/>
</dbReference>
<feature type="region of interest" description="Disordered" evidence="1">
    <location>
        <begin position="171"/>
        <end position="190"/>
    </location>
</feature>
<sequence>MLTAIPFLCRVNVVCCSWIDDDPLFNGYAGALSSPLNGMFPGRWENGSHGKASCFWGFLSDSSRSSYYDFAHQKSAAEYICTELREADEANLLQEEDMHVYGVSPMTDALQLVCCNNCKKPIKDSQFAAHTELCRSLKLTEQTTFELDGSTGSRKPPRKEKKKLAASCANQASAVGEQRRSGSMENIDSDLSQSHRISQIRVIPFSNKVKGHSTCVDGASMMDGTGINPGNRDHPASIMHPPTKRHKLRANTSLPVLESPVTDSGETKTLSFTDGITCKDLVEITTSEHGDPNRKILGQVLVQPPNTTKNEFPAPLATKIFYSQRTNRLRARLRHLYFQNLNEQLRTDLCPKTSHAEMVTFQDSSLRCPSSSQMDNVHEGRSPQKSDHILAKSSEVCILKAGGLPSSGLSNQFLLDNVSRSTATHVGLTRSNFLPTSYSFSSNTGNSLGTMQQPNGSVPVI</sequence>
<dbReference type="EMBL" id="JABFOF010000006">
    <property type="protein sequence ID" value="KAG2395809.1"/>
    <property type="molecule type" value="Genomic_DNA"/>
</dbReference>
<accession>A0A8T0K981</accession>
<evidence type="ECO:0000313" key="2">
    <source>
        <dbReference type="EMBL" id="KAG2395809.1"/>
    </source>
</evidence>
<feature type="compositionally biased region" description="Basic and acidic residues" evidence="1">
    <location>
        <begin position="376"/>
        <end position="386"/>
    </location>
</feature>
<evidence type="ECO:0008006" key="4">
    <source>
        <dbReference type="Google" id="ProtNLM"/>
    </source>
</evidence>
<organism evidence="2 3">
    <name type="scientific">Phaseolus angularis</name>
    <name type="common">Azuki bean</name>
    <name type="synonym">Vigna angularis</name>
    <dbReference type="NCBI Taxonomy" id="3914"/>
    <lineage>
        <taxon>Eukaryota</taxon>
        <taxon>Viridiplantae</taxon>
        <taxon>Streptophyta</taxon>
        <taxon>Embryophyta</taxon>
        <taxon>Tracheophyta</taxon>
        <taxon>Spermatophyta</taxon>
        <taxon>Magnoliopsida</taxon>
        <taxon>eudicotyledons</taxon>
        <taxon>Gunneridae</taxon>
        <taxon>Pentapetalae</taxon>
        <taxon>rosids</taxon>
        <taxon>fabids</taxon>
        <taxon>Fabales</taxon>
        <taxon>Fabaceae</taxon>
        <taxon>Papilionoideae</taxon>
        <taxon>50 kb inversion clade</taxon>
        <taxon>NPAAA clade</taxon>
        <taxon>indigoferoid/millettioid clade</taxon>
        <taxon>Phaseoleae</taxon>
        <taxon>Vigna</taxon>
    </lineage>
</organism>
<evidence type="ECO:0000313" key="3">
    <source>
        <dbReference type="Proteomes" id="UP000743370"/>
    </source>
</evidence>
<comment type="caution">
    <text evidence="2">The sequence shown here is derived from an EMBL/GenBank/DDBJ whole genome shotgun (WGS) entry which is preliminary data.</text>
</comment>
<dbReference type="GO" id="GO:0000124">
    <property type="term" value="C:SAGA complex"/>
    <property type="evidence" value="ECO:0007669"/>
    <property type="project" value="InterPro"/>
</dbReference>
<protein>
    <recommendedName>
        <fullName evidence="4">SAGA-associated factor 11</fullName>
    </recommendedName>
</protein>
<dbReference type="PANTHER" id="PTHR47805:SF1">
    <property type="entry name" value="SAGA-ASSOCIATED FACTOR 73"/>
    <property type="match status" value="1"/>
</dbReference>
<dbReference type="InterPro" id="IPR037804">
    <property type="entry name" value="SGF73"/>
</dbReference>
<evidence type="ECO:0000256" key="1">
    <source>
        <dbReference type="SAM" id="MobiDB-lite"/>
    </source>
</evidence>
<reference evidence="2 3" key="1">
    <citation type="submission" date="2020-05" db="EMBL/GenBank/DDBJ databases">
        <title>Vigna angularis (adzuki bean) Var. LongXiaoDou No. 4 denovo assembly.</title>
        <authorList>
            <person name="Xiang H."/>
        </authorList>
    </citation>
    <scope>NUCLEOTIDE SEQUENCE [LARGE SCALE GENOMIC DNA]</scope>
    <source>
        <tissue evidence="2">Leaf</tissue>
    </source>
</reference>
<name>A0A8T0K981_PHAAN</name>